<evidence type="ECO:0000259" key="2">
    <source>
        <dbReference type="PROSITE" id="PS50113"/>
    </source>
</evidence>
<dbReference type="InterPro" id="IPR029787">
    <property type="entry name" value="Nucleotide_cyclase"/>
</dbReference>
<comment type="caution">
    <text evidence="4">The sequence shown here is derived from an EMBL/GenBank/DDBJ whole genome shotgun (WGS) entry which is preliminary data.</text>
</comment>
<dbReference type="EMBL" id="LYPC01000011">
    <property type="protein sequence ID" value="OCT16184.1"/>
    <property type="molecule type" value="Genomic_DNA"/>
</dbReference>
<dbReference type="NCBIfam" id="TIGR00254">
    <property type="entry name" value="GGDEF"/>
    <property type="match status" value="1"/>
</dbReference>
<keyword evidence="1" id="KW-0812">Transmembrane</keyword>
<feature type="domain" description="PAC" evidence="2">
    <location>
        <begin position="300"/>
        <end position="352"/>
    </location>
</feature>
<dbReference type="PANTHER" id="PTHR45138">
    <property type="entry name" value="REGULATORY COMPONENTS OF SENSORY TRANSDUCTION SYSTEM"/>
    <property type="match status" value="1"/>
</dbReference>
<feature type="transmembrane region" description="Helical" evidence="1">
    <location>
        <begin position="143"/>
        <end position="165"/>
    </location>
</feature>
<dbReference type="InterPro" id="IPR035965">
    <property type="entry name" value="PAS-like_dom_sf"/>
</dbReference>
<keyword evidence="1" id="KW-1133">Transmembrane helix</keyword>
<dbReference type="STRING" id="512399.A8709_01710"/>
<keyword evidence="5" id="KW-1185">Reference proteome</keyword>
<sequence>MNPILTMFISLIATSGVFTVFLCIYAYLKRKDIPGAYTFIIYTAVQAIYIFAHAFEMASDTLAQVKGWTMIEYIGIAGAPAIGLLIVMQYVGINMNRKRISLLFVIPTLTFIIVITNDFHHLFYKSMYFRENTPFLTTDTVIGQYYIVHGAYTFGCMLAAVVLLLRRWRQTKKAYRLQLLTLMAGQFLPMTGAFVYLMGVTPYGVDPVPMLLCVTSAMYIWAIVSTKMLTVIPIAKESIFESMREGVVVLDFADRLIDFNGAMIYMFPGLSTQMLGLTLDEAWIQLSGTPFPVERSQDGEQVEMVWRNTAGREFYYQIRSSVVRGRNGDPIGSLLMLIDVTEQHLLQDQLEQLAYYDGLTKLFNRTEFLRRSKSLLTEMQRDNLPLSIILFDIDHFKNINDTYGHDVGDLAIQHVVAIVKRLEAEAPEALIGRYGGEEFVIALPGCSLEQAAILAERIRAQLAAESMSGSFGTMSVTASFGLSQAGSGQFELSGKAGQTLESLLRDADIALYQAKRAGRNQVRVFEPQAASPLLT</sequence>
<dbReference type="SUPFAM" id="SSF55073">
    <property type="entry name" value="Nucleotide cyclase"/>
    <property type="match status" value="1"/>
</dbReference>
<dbReference type="CDD" id="cd01949">
    <property type="entry name" value="GGDEF"/>
    <property type="match status" value="1"/>
</dbReference>
<dbReference type="RefSeq" id="WP_065850959.1">
    <property type="nucleotide sequence ID" value="NZ_LYPC01000011.1"/>
</dbReference>
<dbReference type="OrthoDB" id="9759607at2"/>
<feature type="transmembrane region" description="Helical" evidence="1">
    <location>
        <begin position="67"/>
        <end position="88"/>
    </location>
</feature>
<dbReference type="Pfam" id="PF00990">
    <property type="entry name" value="GGDEF"/>
    <property type="match status" value="1"/>
</dbReference>
<feature type="transmembrane region" description="Helical" evidence="1">
    <location>
        <begin position="177"/>
        <end position="198"/>
    </location>
</feature>
<feature type="transmembrane region" description="Helical" evidence="1">
    <location>
        <begin position="6"/>
        <end position="28"/>
    </location>
</feature>
<evidence type="ECO:0000259" key="3">
    <source>
        <dbReference type="PROSITE" id="PS50887"/>
    </source>
</evidence>
<feature type="domain" description="GGDEF" evidence="3">
    <location>
        <begin position="384"/>
        <end position="527"/>
    </location>
</feature>
<feature type="transmembrane region" description="Helical" evidence="1">
    <location>
        <begin position="35"/>
        <end position="55"/>
    </location>
</feature>
<dbReference type="InterPro" id="IPR000160">
    <property type="entry name" value="GGDEF_dom"/>
</dbReference>
<proteinExistence type="predicted"/>
<accession>A0A1C1A6K8</accession>
<dbReference type="PANTHER" id="PTHR45138:SF9">
    <property type="entry name" value="DIGUANYLATE CYCLASE DGCM-RELATED"/>
    <property type="match status" value="1"/>
</dbReference>
<dbReference type="Gene3D" id="3.30.70.270">
    <property type="match status" value="1"/>
</dbReference>
<dbReference type="SMART" id="SM00267">
    <property type="entry name" value="GGDEF"/>
    <property type="match status" value="1"/>
</dbReference>
<dbReference type="Proteomes" id="UP000093309">
    <property type="component" value="Unassembled WGS sequence"/>
</dbReference>
<dbReference type="GO" id="GO:0052621">
    <property type="term" value="F:diguanylate cyclase activity"/>
    <property type="evidence" value="ECO:0007669"/>
    <property type="project" value="TreeGrafter"/>
</dbReference>
<reference evidence="5" key="1">
    <citation type="submission" date="2016-05" db="EMBL/GenBank/DDBJ databases">
        <title>Paenibacillus oryzae. sp. nov., isolated from the rice root.</title>
        <authorList>
            <person name="Zhang J."/>
            <person name="Zhang X."/>
        </authorList>
    </citation>
    <scope>NUCLEOTIDE SEQUENCE [LARGE SCALE GENOMIC DNA]</scope>
    <source>
        <strain evidence="5">KCTC13222</strain>
    </source>
</reference>
<dbReference type="CDD" id="cd00130">
    <property type="entry name" value="PAS"/>
    <property type="match status" value="1"/>
</dbReference>
<dbReference type="InterPro" id="IPR050469">
    <property type="entry name" value="Diguanylate_Cyclase"/>
</dbReference>
<dbReference type="Gene3D" id="3.30.450.20">
    <property type="entry name" value="PAS domain"/>
    <property type="match status" value="1"/>
</dbReference>
<dbReference type="PROSITE" id="PS50887">
    <property type="entry name" value="GGDEF"/>
    <property type="match status" value="1"/>
</dbReference>
<dbReference type="FunFam" id="3.30.70.270:FF:000001">
    <property type="entry name" value="Diguanylate cyclase domain protein"/>
    <property type="match status" value="1"/>
</dbReference>
<organism evidence="4 5">
    <name type="scientific">Paenibacillus pectinilyticus</name>
    <dbReference type="NCBI Taxonomy" id="512399"/>
    <lineage>
        <taxon>Bacteria</taxon>
        <taxon>Bacillati</taxon>
        <taxon>Bacillota</taxon>
        <taxon>Bacilli</taxon>
        <taxon>Bacillales</taxon>
        <taxon>Paenibacillaceae</taxon>
        <taxon>Paenibacillus</taxon>
    </lineage>
</organism>
<feature type="transmembrane region" description="Helical" evidence="1">
    <location>
        <begin position="100"/>
        <end position="123"/>
    </location>
</feature>
<dbReference type="InterPro" id="IPR043128">
    <property type="entry name" value="Rev_trsase/Diguanyl_cyclase"/>
</dbReference>
<dbReference type="InterPro" id="IPR031621">
    <property type="entry name" value="HisKA_7TM"/>
</dbReference>
<name>A0A1C1A6K8_9BACL</name>
<dbReference type="PROSITE" id="PS50113">
    <property type="entry name" value="PAC"/>
    <property type="match status" value="1"/>
</dbReference>
<gene>
    <name evidence="4" type="ORF">A8709_01710</name>
</gene>
<evidence type="ECO:0000256" key="1">
    <source>
        <dbReference type="SAM" id="Phobius"/>
    </source>
</evidence>
<dbReference type="Pfam" id="PF16927">
    <property type="entry name" value="HisKA_7TM"/>
    <property type="match status" value="1"/>
</dbReference>
<dbReference type="AlphaFoldDB" id="A0A1C1A6K8"/>
<dbReference type="SUPFAM" id="SSF55785">
    <property type="entry name" value="PYP-like sensor domain (PAS domain)"/>
    <property type="match status" value="1"/>
</dbReference>
<evidence type="ECO:0000313" key="5">
    <source>
        <dbReference type="Proteomes" id="UP000093309"/>
    </source>
</evidence>
<protein>
    <submittedName>
        <fullName evidence="4">Diguanylate cyclase</fullName>
    </submittedName>
</protein>
<dbReference type="InterPro" id="IPR000700">
    <property type="entry name" value="PAS-assoc_C"/>
</dbReference>
<evidence type="ECO:0000313" key="4">
    <source>
        <dbReference type="EMBL" id="OCT16184.1"/>
    </source>
</evidence>
<keyword evidence="1" id="KW-0472">Membrane</keyword>
<dbReference type="InterPro" id="IPR000014">
    <property type="entry name" value="PAS"/>
</dbReference>